<dbReference type="Pfam" id="PF00903">
    <property type="entry name" value="Glyoxalase"/>
    <property type="match status" value="1"/>
</dbReference>
<evidence type="ECO:0000313" key="2">
    <source>
        <dbReference type="EMBL" id="UGS34355.1"/>
    </source>
</evidence>
<name>A0A9E6XTQ1_9ACTN</name>
<proteinExistence type="predicted"/>
<organism evidence="2 3">
    <name type="scientific">Capillimicrobium parvum</name>
    <dbReference type="NCBI Taxonomy" id="2884022"/>
    <lineage>
        <taxon>Bacteria</taxon>
        <taxon>Bacillati</taxon>
        <taxon>Actinomycetota</taxon>
        <taxon>Thermoleophilia</taxon>
        <taxon>Solirubrobacterales</taxon>
        <taxon>Capillimicrobiaceae</taxon>
        <taxon>Capillimicrobium</taxon>
    </lineage>
</organism>
<dbReference type="EMBL" id="CP087164">
    <property type="protein sequence ID" value="UGS34355.1"/>
    <property type="molecule type" value="Genomic_DNA"/>
</dbReference>
<dbReference type="SUPFAM" id="SSF54593">
    <property type="entry name" value="Glyoxalase/Bleomycin resistance protein/Dihydroxybiphenyl dioxygenase"/>
    <property type="match status" value="1"/>
</dbReference>
<dbReference type="Gene3D" id="3.10.180.10">
    <property type="entry name" value="2,3-Dihydroxybiphenyl 1,2-Dioxygenase, domain 1"/>
    <property type="match status" value="2"/>
</dbReference>
<evidence type="ECO:0000313" key="3">
    <source>
        <dbReference type="Proteomes" id="UP001162834"/>
    </source>
</evidence>
<dbReference type="AlphaFoldDB" id="A0A9E6XTQ1"/>
<sequence length="313" mass="34956">MMDIAHLGPAELLTPAFDESLRFFVDVMGMEVEAQQGGSAYLRAWGDYQRHSLKLTASETSGLAVLGLRASSPEALERRVALVEATGLGAGWHDGDVGRGPSYRFRDPDGHAFDLYYETERYSPPEHLRPSLKNQPQRYTGRGCAVKRLDHCNVLAEDVRANRMFATEALGYRLYERIELDDGTEAGAWMSVTIAAHELIYTADAYGARGRLHHLAFWVDTREECLRAADIFLDNDVHIEAAPSKHAIAQGFFLYGYEPGGNRIEVTTGGYLQYDPDPVTVVWTEEERRLGQAWRVKTVETFHTYGTPPVAGT</sequence>
<gene>
    <name evidence="2" type="primary">bphC_1</name>
    <name evidence="2" type="ORF">DSM104329_00732</name>
</gene>
<feature type="domain" description="VOC" evidence="1">
    <location>
        <begin position="148"/>
        <end position="269"/>
    </location>
</feature>
<dbReference type="KEGG" id="sbae:DSM104329_00732"/>
<dbReference type="InterPro" id="IPR037523">
    <property type="entry name" value="VOC_core"/>
</dbReference>
<dbReference type="InterPro" id="IPR029068">
    <property type="entry name" value="Glyas_Bleomycin-R_OHBP_Dase"/>
</dbReference>
<keyword evidence="3" id="KW-1185">Reference proteome</keyword>
<dbReference type="PROSITE" id="PS51819">
    <property type="entry name" value="VOC"/>
    <property type="match status" value="2"/>
</dbReference>
<accession>A0A9E6XTQ1</accession>
<dbReference type="PANTHER" id="PTHR21366">
    <property type="entry name" value="GLYOXALASE FAMILY PROTEIN"/>
    <property type="match status" value="1"/>
</dbReference>
<reference evidence="2" key="1">
    <citation type="journal article" date="2022" name="Int. J. Syst. Evol. Microbiol.">
        <title>Pseudomonas aegrilactucae sp. nov. and Pseudomonas morbosilactucae sp. nov., pathogens causing bacterial rot of lettuce in Japan.</title>
        <authorList>
            <person name="Sawada H."/>
            <person name="Fujikawa T."/>
            <person name="Satou M."/>
        </authorList>
    </citation>
    <scope>NUCLEOTIDE SEQUENCE</scope>
    <source>
        <strain evidence="2">0166_1</strain>
    </source>
</reference>
<dbReference type="Proteomes" id="UP001162834">
    <property type="component" value="Chromosome"/>
</dbReference>
<feature type="domain" description="VOC" evidence="1">
    <location>
        <begin position="6"/>
        <end position="118"/>
    </location>
</feature>
<dbReference type="PANTHER" id="PTHR21366:SF19">
    <property type="entry name" value="METAPYROCATECHASE"/>
    <property type="match status" value="1"/>
</dbReference>
<dbReference type="RefSeq" id="WP_259314035.1">
    <property type="nucleotide sequence ID" value="NZ_CP087164.1"/>
</dbReference>
<dbReference type="InterPro" id="IPR050383">
    <property type="entry name" value="GlyoxalaseI/FosfomycinResist"/>
</dbReference>
<evidence type="ECO:0000259" key="1">
    <source>
        <dbReference type="PROSITE" id="PS51819"/>
    </source>
</evidence>
<protein>
    <submittedName>
        <fullName evidence="2">Manganese-dependent 2,3-dihydroxybiphenyl 1,2-dioxygenase</fullName>
        <ecNumber evidence="2">1.13.11.39</ecNumber>
    </submittedName>
</protein>
<dbReference type="GO" id="GO:0018583">
    <property type="term" value="F:biphenyl-2,3-diol 1,2-dioxygenase activity"/>
    <property type="evidence" value="ECO:0007669"/>
    <property type="project" value="UniProtKB-EC"/>
</dbReference>
<keyword evidence="2" id="KW-0560">Oxidoreductase</keyword>
<dbReference type="EC" id="1.13.11.39" evidence="2"/>
<dbReference type="InterPro" id="IPR004360">
    <property type="entry name" value="Glyas_Fos-R_dOase_dom"/>
</dbReference>